<dbReference type="AlphaFoldDB" id="A0A9E7ED32"/>
<name>A0A9E7ED32_9LILI</name>
<organism evidence="1 2">
    <name type="scientific">Musa troglodytarum</name>
    <name type="common">fe'i banana</name>
    <dbReference type="NCBI Taxonomy" id="320322"/>
    <lineage>
        <taxon>Eukaryota</taxon>
        <taxon>Viridiplantae</taxon>
        <taxon>Streptophyta</taxon>
        <taxon>Embryophyta</taxon>
        <taxon>Tracheophyta</taxon>
        <taxon>Spermatophyta</taxon>
        <taxon>Magnoliopsida</taxon>
        <taxon>Liliopsida</taxon>
        <taxon>Zingiberales</taxon>
        <taxon>Musaceae</taxon>
        <taxon>Musa</taxon>
    </lineage>
</organism>
<dbReference type="EMBL" id="CP097502">
    <property type="protein sequence ID" value="URD74705.1"/>
    <property type="molecule type" value="Genomic_DNA"/>
</dbReference>
<dbReference type="EMBL" id="CP097502">
    <property type="protein sequence ID" value="URD74708.1"/>
    <property type="molecule type" value="Genomic_DNA"/>
</dbReference>
<evidence type="ECO:0000313" key="1">
    <source>
        <dbReference type="EMBL" id="URD74708.1"/>
    </source>
</evidence>
<proteinExistence type="predicted"/>
<protein>
    <submittedName>
        <fullName evidence="1">Uncharacterized protein</fullName>
    </submittedName>
</protein>
<gene>
    <name evidence="1" type="ORF">MUK42_25986</name>
</gene>
<dbReference type="EMBL" id="CP097502">
    <property type="protein sequence ID" value="URD74706.1"/>
    <property type="molecule type" value="Genomic_DNA"/>
</dbReference>
<keyword evidence="2" id="KW-1185">Reference proteome</keyword>
<sequence>MLPGDDRVSLVRVSLPLLRCRCSERQFLPPMATAAAVRSRHYRSFRQIDGSSLSRASFRCSIASPKEASSAPAPSPSPILCFIRRGRVRLHATMIRLYLSRFTLLCQAIAARQHLGPVQRVPEAGLRSVANLVMGGMGGLAKPGIASKVSAAFLYLVAGAPVAASASKRLQGKKEREMIGSLEALGMGLGWKTLPPRHVCLTWSEVFSNASHANGFQAPLPFPL</sequence>
<reference evidence="1" key="1">
    <citation type="submission" date="2022-05" db="EMBL/GenBank/DDBJ databases">
        <title>The Musa troglodytarum L. genome provides insights into the mechanism of non-climacteric behaviour and enrichment of carotenoids.</title>
        <authorList>
            <person name="Wang J."/>
        </authorList>
    </citation>
    <scope>NUCLEOTIDE SEQUENCE</scope>
    <source>
        <tissue evidence="1">Leaf</tissue>
    </source>
</reference>
<accession>A0A9E7ED32</accession>
<dbReference type="Proteomes" id="UP001055439">
    <property type="component" value="Chromosome 1"/>
</dbReference>
<dbReference type="EMBL" id="CP097502">
    <property type="protein sequence ID" value="URD74707.1"/>
    <property type="molecule type" value="Genomic_DNA"/>
</dbReference>
<evidence type="ECO:0000313" key="2">
    <source>
        <dbReference type="Proteomes" id="UP001055439"/>
    </source>
</evidence>
<dbReference type="EMBL" id="CP097502">
    <property type="protein sequence ID" value="URD74704.1"/>
    <property type="molecule type" value="Genomic_DNA"/>
</dbReference>